<accession>A0A366S9D1</accession>
<feature type="chain" id="PRO_5016835329" description="Cholesterol 7-alpha-monooxygenase" evidence="9">
    <location>
        <begin position="23"/>
        <end position="504"/>
    </location>
</feature>
<keyword evidence="7" id="KW-0560">Oxidoreductase</keyword>
<dbReference type="InterPro" id="IPR001128">
    <property type="entry name" value="Cyt_P450"/>
</dbReference>
<dbReference type="InterPro" id="IPR002403">
    <property type="entry name" value="Cyt_P450_E_grp-IV"/>
</dbReference>
<dbReference type="SUPFAM" id="SSF48264">
    <property type="entry name" value="Cytochrome P450"/>
    <property type="match status" value="1"/>
</dbReference>
<dbReference type="GeneID" id="41991375"/>
<keyword evidence="8" id="KW-0812">Transmembrane</keyword>
<evidence type="ECO:0000256" key="9">
    <source>
        <dbReference type="SAM" id="SignalP"/>
    </source>
</evidence>
<dbReference type="Gene3D" id="1.10.630.10">
    <property type="entry name" value="Cytochrome P450"/>
    <property type="match status" value="1"/>
</dbReference>
<feature type="transmembrane region" description="Helical" evidence="8">
    <location>
        <begin position="281"/>
        <end position="302"/>
    </location>
</feature>
<dbReference type="InterPro" id="IPR017972">
    <property type="entry name" value="Cyt_P450_CS"/>
</dbReference>
<evidence type="ECO:0000313" key="10">
    <source>
        <dbReference type="EMBL" id="RBR25320.1"/>
    </source>
</evidence>
<evidence type="ECO:0000256" key="7">
    <source>
        <dbReference type="RuleBase" id="RU000461"/>
    </source>
</evidence>
<dbReference type="PANTHER" id="PTHR47582">
    <property type="entry name" value="P450, PUTATIVE (EUROFUNG)-RELATED"/>
    <property type="match status" value="1"/>
</dbReference>
<evidence type="ECO:0000256" key="8">
    <source>
        <dbReference type="SAM" id="Phobius"/>
    </source>
</evidence>
<keyword evidence="8" id="KW-1133">Transmembrane helix</keyword>
<keyword evidence="9" id="KW-0732">Signal</keyword>
<evidence type="ECO:0000256" key="5">
    <source>
        <dbReference type="ARBA" id="ARBA00023033"/>
    </source>
</evidence>
<evidence type="ECO:0000256" key="1">
    <source>
        <dbReference type="ARBA" id="ARBA00001971"/>
    </source>
</evidence>
<organism evidence="10 11">
    <name type="scientific">Fusarium coffeatum</name>
    <dbReference type="NCBI Taxonomy" id="231269"/>
    <lineage>
        <taxon>Eukaryota</taxon>
        <taxon>Fungi</taxon>
        <taxon>Dikarya</taxon>
        <taxon>Ascomycota</taxon>
        <taxon>Pezizomycotina</taxon>
        <taxon>Sordariomycetes</taxon>
        <taxon>Hypocreomycetidae</taxon>
        <taxon>Hypocreales</taxon>
        <taxon>Nectriaceae</taxon>
        <taxon>Fusarium</taxon>
        <taxon>Fusarium incarnatum-equiseti species complex</taxon>
    </lineage>
</organism>
<dbReference type="OrthoDB" id="1470350at2759"/>
<feature type="signal peptide" evidence="9">
    <location>
        <begin position="1"/>
        <end position="22"/>
    </location>
</feature>
<keyword evidence="6 7" id="KW-0349">Heme</keyword>
<dbReference type="CDD" id="cd11040">
    <property type="entry name" value="CYP7_CYP8-like"/>
    <property type="match status" value="1"/>
</dbReference>
<name>A0A366S9D1_9HYPO</name>
<protein>
    <recommendedName>
        <fullName evidence="12">Cholesterol 7-alpha-monooxygenase</fullName>
    </recommendedName>
</protein>
<sequence length="504" mass="56619">MALNNVTLGVVCCVIVAAIALATRKAPDPREPPYVKERVPYFSHIYGLLKHGLRYFDLVSAQQPHPIFTIDMSGQKNYIVTSPELVQAVQRNTTSLSFSPAMIPAFRRMMGFDEAGIELIFRDAHTEKGMYGEIHRVQKSSLLPGTESLDELCTVIRSKQLAIVNDAPSSQTIDLYVWVQDLFMRTNNSACFGEKDPFTLKPSLNSTFWLWEANIKVLLLGIPWFLSPKKYSTAQQTRKELVDAFYQYLNDDGIDTACSFIKELSNLGVRRGLSTENNARALLGSILAIVGNTIPTTFWLLIQIFSRPDLLKEIRSELEATLEDPSAQSGVCLDYTVIRERCPVFMSTYEEILRMTSGIATVRYTNEDTLIQDRWLLKKGAQVQMPTAFIHADPATWGADAEVFDHTRFLKSKVLAKEQKARRAAAFRPFGGGNTLCPGRHFASYEVLTFVGSILLGFDMTPTMESFDIPQMDRSKLPLTSLKPAGDIKVNLTRRSGWEKAVFK</sequence>
<dbReference type="Proteomes" id="UP000253153">
    <property type="component" value="Unassembled WGS sequence"/>
</dbReference>
<dbReference type="AlphaFoldDB" id="A0A366S9D1"/>
<keyword evidence="4 6" id="KW-0408">Iron</keyword>
<evidence type="ECO:0000256" key="6">
    <source>
        <dbReference type="PIRSR" id="PIRSR602403-1"/>
    </source>
</evidence>
<dbReference type="GO" id="GO:0004497">
    <property type="term" value="F:monooxygenase activity"/>
    <property type="evidence" value="ECO:0007669"/>
    <property type="project" value="UniProtKB-KW"/>
</dbReference>
<feature type="binding site" description="axial binding residue" evidence="6">
    <location>
        <position position="437"/>
    </location>
    <ligand>
        <name>heme</name>
        <dbReference type="ChEBI" id="CHEBI:30413"/>
    </ligand>
    <ligandPart>
        <name>Fe</name>
        <dbReference type="ChEBI" id="CHEBI:18248"/>
    </ligandPart>
</feature>
<gene>
    <name evidence="10" type="ORF">FIESC28_01929</name>
</gene>
<comment type="caution">
    <text evidence="10">The sequence shown here is derived from an EMBL/GenBank/DDBJ whole genome shotgun (WGS) entry which is preliminary data.</text>
</comment>
<dbReference type="InterPro" id="IPR036396">
    <property type="entry name" value="Cyt_P450_sf"/>
</dbReference>
<evidence type="ECO:0000313" key="11">
    <source>
        <dbReference type="Proteomes" id="UP000253153"/>
    </source>
</evidence>
<proteinExistence type="inferred from homology"/>
<keyword evidence="5 7" id="KW-0503">Monooxygenase</keyword>
<evidence type="ECO:0000256" key="2">
    <source>
        <dbReference type="ARBA" id="ARBA00010617"/>
    </source>
</evidence>
<reference evidence="10 11" key="1">
    <citation type="submission" date="2018-06" db="EMBL/GenBank/DDBJ databases">
        <title>Fusarium incarnatum-equiseti species complex species 28.</title>
        <authorList>
            <person name="Gardiner D.M."/>
        </authorList>
    </citation>
    <scope>NUCLEOTIDE SEQUENCE [LARGE SCALE GENOMIC DNA]</scope>
    <source>
        <strain evidence="10 11">FIESC_28</strain>
    </source>
</reference>
<evidence type="ECO:0000256" key="3">
    <source>
        <dbReference type="ARBA" id="ARBA00022723"/>
    </source>
</evidence>
<keyword evidence="3 6" id="KW-0479">Metal-binding</keyword>
<dbReference type="GO" id="GO:0020037">
    <property type="term" value="F:heme binding"/>
    <property type="evidence" value="ECO:0007669"/>
    <property type="project" value="InterPro"/>
</dbReference>
<dbReference type="RefSeq" id="XP_031019911.1">
    <property type="nucleotide sequence ID" value="XM_031156079.1"/>
</dbReference>
<dbReference type="Pfam" id="PF00067">
    <property type="entry name" value="p450"/>
    <property type="match status" value="1"/>
</dbReference>
<keyword evidence="8" id="KW-0472">Membrane</keyword>
<evidence type="ECO:0000256" key="4">
    <source>
        <dbReference type="ARBA" id="ARBA00023004"/>
    </source>
</evidence>
<keyword evidence="11" id="KW-1185">Reference proteome</keyword>
<dbReference type="PROSITE" id="PS00086">
    <property type="entry name" value="CYTOCHROME_P450"/>
    <property type="match status" value="1"/>
</dbReference>
<dbReference type="PRINTS" id="PR00465">
    <property type="entry name" value="EP450IV"/>
</dbReference>
<dbReference type="InterPro" id="IPR053007">
    <property type="entry name" value="CYP450_monoxygenase_sec-met"/>
</dbReference>
<dbReference type="GO" id="GO:0005506">
    <property type="term" value="F:iron ion binding"/>
    <property type="evidence" value="ECO:0007669"/>
    <property type="project" value="InterPro"/>
</dbReference>
<comment type="cofactor">
    <cofactor evidence="1 6">
        <name>heme</name>
        <dbReference type="ChEBI" id="CHEBI:30413"/>
    </cofactor>
</comment>
<dbReference type="GO" id="GO:0016705">
    <property type="term" value="F:oxidoreductase activity, acting on paired donors, with incorporation or reduction of molecular oxygen"/>
    <property type="evidence" value="ECO:0007669"/>
    <property type="project" value="InterPro"/>
</dbReference>
<comment type="similarity">
    <text evidence="2 7">Belongs to the cytochrome P450 family.</text>
</comment>
<evidence type="ECO:0008006" key="12">
    <source>
        <dbReference type="Google" id="ProtNLM"/>
    </source>
</evidence>
<dbReference type="EMBL" id="QKXC01000040">
    <property type="protein sequence ID" value="RBR25320.1"/>
    <property type="molecule type" value="Genomic_DNA"/>
</dbReference>
<dbReference type="PANTHER" id="PTHR47582:SF1">
    <property type="entry name" value="P450, PUTATIVE (EUROFUNG)-RELATED"/>
    <property type="match status" value="1"/>
</dbReference>